<dbReference type="PROSITE" id="PS50977">
    <property type="entry name" value="HTH_TETR_2"/>
    <property type="match status" value="1"/>
</dbReference>
<dbReference type="InterPro" id="IPR036271">
    <property type="entry name" value="Tet_transcr_reg_TetR-rel_C_sf"/>
</dbReference>
<name>A0A3E3K2L0_9FIRM</name>
<dbReference type="RefSeq" id="WP_048620782.1">
    <property type="nucleotide sequence ID" value="NZ_BAABYU010000001.1"/>
</dbReference>
<comment type="caution">
    <text evidence="4">The sequence shown here is derived from an EMBL/GenBank/DDBJ whole genome shotgun (WGS) entry which is preliminary data.</text>
</comment>
<dbReference type="InterPro" id="IPR009057">
    <property type="entry name" value="Homeodomain-like_sf"/>
</dbReference>
<feature type="DNA-binding region" description="H-T-H motif" evidence="2">
    <location>
        <begin position="40"/>
        <end position="59"/>
    </location>
</feature>
<dbReference type="PANTHER" id="PTHR43479">
    <property type="entry name" value="ACREF/ENVCD OPERON REPRESSOR-RELATED"/>
    <property type="match status" value="1"/>
</dbReference>
<dbReference type="OrthoDB" id="494991at2"/>
<dbReference type="PROSITE" id="PS01081">
    <property type="entry name" value="HTH_TETR_1"/>
    <property type="match status" value="1"/>
</dbReference>
<keyword evidence="5" id="KW-1185">Reference proteome</keyword>
<dbReference type="GO" id="GO:0003677">
    <property type="term" value="F:DNA binding"/>
    <property type="evidence" value="ECO:0007669"/>
    <property type="project" value="UniProtKB-UniRule"/>
</dbReference>
<keyword evidence="1 2" id="KW-0238">DNA-binding</keyword>
<sequence>MKVNNKQPMSRQQQKSFETKNRIFLAAKKILQKQGYDALSIKNICEEAGVSNGSFYHHFKTKDDLLSYYIEEQPTIDPGCLELPKDAAEAKRAIILVYLNYVAYCKELGVVFMSNYYTPKNQALNAVSRTKRPYPIVTVTDYLARAIEAGTVSVTLSLEEISTDIRMIVIGNVFEWCLRNGDTDFAGNMERSLGKYLDSILN</sequence>
<feature type="domain" description="HTH tetR-type" evidence="3">
    <location>
        <begin position="17"/>
        <end position="77"/>
    </location>
</feature>
<protein>
    <submittedName>
        <fullName evidence="4">TetR/AcrR family transcriptional regulator</fullName>
    </submittedName>
</protein>
<organism evidence="4 5">
    <name type="scientific">Sellimonas intestinalis</name>
    <dbReference type="NCBI Taxonomy" id="1653434"/>
    <lineage>
        <taxon>Bacteria</taxon>
        <taxon>Bacillati</taxon>
        <taxon>Bacillota</taxon>
        <taxon>Clostridia</taxon>
        <taxon>Lachnospirales</taxon>
        <taxon>Lachnospiraceae</taxon>
        <taxon>Sellimonas</taxon>
    </lineage>
</organism>
<evidence type="ECO:0000313" key="5">
    <source>
        <dbReference type="Proteomes" id="UP000261080"/>
    </source>
</evidence>
<dbReference type="Gene3D" id="1.10.357.10">
    <property type="entry name" value="Tetracycline Repressor, domain 2"/>
    <property type="match status" value="1"/>
</dbReference>
<gene>
    <name evidence="4" type="ORF">DW016_05950</name>
</gene>
<evidence type="ECO:0000256" key="1">
    <source>
        <dbReference type="ARBA" id="ARBA00023125"/>
    </source>
</evidence>
<dbReference type="SUPFAM" id="SSF48498">
    <property type="entry name" value="Tetracyclin repressor-like, C-terminal domain"/>
    <property type="match status" value="1"/>
</dbReference>
<evidence type="ECO:0000256" key="2">
    <source>
        <dbReference type="PROSITE-ProRule" id="PRU00335"/>
    </source>
</evidence>
<reference evidence="4 5" key="1">
    <citation type="submission" date="2018-08" db="EMBL/GenBank/DDBJ databases">
        <title>A genome reference for cultivated species of the human gut microbiota.</title>
        <authorList>
            <person name="Zou Y."/>
            <person name="Xue W."/>
            <person name="Luo G."/>
        </authorList>
    </citation>
    <scope>NUCLEOTIDE SEQUENCE [LARGE SCALE GENOMIC DNA]</scope>
    <source>
        <strain evidence="4 5">AF37-2AT</strain>
    </source>
</reference>
<dbReference type="PRINTS" id="PR00455">
    <property type="entry name" value="HTHTETR"/>
</dbReference>
<dbReference type="PANTHER" id="PTHR43479:SF11">
    <property type="entry name" value="ACREF_ENVCD OPERON REPRESSOR-RELATED"/>
    <property type="match status" value="1"/>
</dbReference>
<dbReference type="Proteomes" id="UP000261080">
    <property type="component" value="Unassembled WGS sequence"/>
</dbReference>
<dbReference type="Pfam" id="PF00440">
    <property type="entry name" value="TetR_N"/>
    <property type="match status" value="1"/>
</dbReference>
<evidence type="ECO:0000259" key="3">
    <source>
        <dbReference type="PROSITE" id="PS50977"/>
    </source>
</evidence>
<proteinExistence type="predicted"/>
<evidence type="ECO:0000313" key="4">
    <source>
        <dbReference type="EMBL" id="RGE87667.1"/>
    </source>
</evidence>
<dbReference type="InterPro" id="IPR023772">
    <property type="entry name" value="DNA-bd_HTH_TetR-type_CS"/>
</dbReference>
<dbReference type="InterPro" id="IPR050624">
    <property type="entry name" value="HTH-type_Tx_Regulator"/>
</dbReference>
<dbReference type="InterPro" id="IPR001647">
    <property type="entry name" value="HTH_TetR"/>
</dbReference>
<dbReference type="SUPFAM" id="SSF46689">
    <property type="entry name" value="Homeodomain-like"/>
    <property type="match status" value="1"/>
</dbReference>
<dbReference type="EMBL" id="QVLX01000003">
    <property type="protein sequence ID" value="RGE87667.1"/>
    <property type="molecule type" value="Genomic_DNA"/>
</dbReference>
<accession>A0A3E3K2L0</accession>
<dbReference type="AlphaFoldDB" id="A0A3E3K2L0"/>